<comment type="caution">
    <text evidence="1">The sequence shown here is derived from an EMBL/GenBank/DDBJ whole genome shotgun (WGS) entry which is preliminary data.</text>
</comment>
<proteinExistence type="predicted"/>
<reference evidence="1 2" key="1">
    <citation type="journal article" date="2015" name="Nature">
        <title>rRNA introns, odd ribosomes, and small enigmatic genomes across a large radiation of phyla.</title>
        <authorList>
            <person name="Brown C.T."/>
            <person name="Hug L.A."/>
            <person name="Thomas B.C."/>
            <person name="Sharon I."/>
            <person name="Castelle C.J."/>
            <person name="Singh A."/>
            <person name="Wilkins M.J."/>
            <person name="Williams K.H."/>
            <person name="Banfield J.F."/>
        </authorList>
    </citation>
    <scope>NUCLEOTIDE SEQUENCE [LARGE SCALE GENOMIC DNA]</scope>
</reference>
<accession>A0A0G1Z2R4</accession>
<protein>
    <submittedName>
        <fullName evidence="1">Uncharacterized protein</fullName>
    </submittedName>
</protein>
<sequence>MIKYFHELTQAQVDALCDTYGYTWAQCAEEYPQPEWCGHPRAVNPIGCAALVQLKVTGANKGRCVQCQHRKAS</sequence>
<dbReference type="AlphaFoldDB" id="A0A0G1Z2R4"/>
<name>A0A0G1Z2R4_9BACT</name>
<gene>
    <name evidence="1" type="ORF">UY48_C0005G0025</name>
</gene>
<dbReference type="Proteomes" id="UP000034588">
    <property type="component" value="Unassembled WGS sequence"/>
</dbReference>
<organism evidence="1 2">
    <name type="scientific">Candidatus Gottesmanbacteria bacterium GW2011_GWB1_49_7</name>
    <dbReference type="NCBI Taxonomy" id="1618448"/>
    <lineage>
        <taxon>Bacteria</taxon>
        <taxon>Candidatus Gottesmaniibacteriota</taxon>
    </lineage>
</organism>
<dbReference type="EMBL" id="LCQD01000005">
    <property type="protein sequence ID" value="KKW13069.1"/>
    <property type="molecule type" value="Genomic_DNA"/>
</dbReference>
<evidence type="ECO:0000313" key="1">
    <source>
        <dbReference type="EMBL" id="KKW13069.1"/>
    </source>
</evidence>
<evidence type="ECO:0000313" key="2">
    <source>
        <dbReference type="Proteomes" id="UP000034588"/>
    </source>
</evidence>